<dbReference type="Proteomes" id="UP000533639">
    <property type="component" value="Unassembled WGS sequence"/>
</dbReference>
<evidence type="ECO:0000313" key="1">
    <source>
        <dbReference type="EMBL" id="CAC9973295.1"/>
    </source>
</evidence>
<gene>
    <name evidence="1" type="ORF">FLAPXU55_00977</name>
</gene>
<dbReference type="AlphaFoldDB" id="A0A9N8IZB2"/>
<comment type="caution">
    <text evidence="1">The sequence shown here is derived from an EMBL/GenBank/DDBJ whole genome shotgun (WGS) entry which is preliminary data.</text>
</comment>
<proteinExistence type="predicted"/>
<organism evidence="1 2">
    <name type="scientific">Flavobacterium panici</name>
    <dbReference type="NCBI Taxonomy" id="2654843"/>
    <lineage>
        <taxon>Bacteria</taxon>
        <taxon>Pseudomonadati</taxon>
        <taxon>Bacteroidota</taxon>
        <taxon>Flavobacteriia</taxon>
        <taxon>Flavobacteriales</taxon>
        <taxon>Flavobacteriaceae</taxon>
        <taxon>Flavobacterium</taxon>
    </lineage>
</organism>
<dbReference type="EMBL" id="CAIJDE010000031">
    <property type="protein sequence ID" value="CAC9973295.1"/>
    <property type="molecule type" value="Genomic_DNA"/>
</dbReference>
<name>A0A9N8IZB2_9FLAO</name>
<evidence type="ECO:0000313" key="2">
    <source>
        <dbReference type="Proteomes" id="UP000533639"/>
    </source>
</evidence>
<sequence length="145" mass="16650">MALLPIEAKEFIETANRLDIEVELLNKEDSQKYIEKVLDSFKPFRVTGHLGIGDNSISIPLDENEFSYSENLDQESGYVFFEQYNSEGKTTVIKIGDVRKLGEIIADSFGMEYFLSNEKMDYLIAVNWYVVEISGNAKEKFNLKK</sequence>
<accession>A0A9N8IZB2</accession>
<keyword evidence="2" id="KW-1185">Reference proteome</keyword>
<reference evidence="1 2" key="1">
    <citation type="submission" date="2020-06" db="EMBL/GenBank/DDBJ databases">
        <authorList>
            <person name="Criscuolo A."/>
        </authorList>
    </citation>
    <scope>NUCLEOTIDE SEQUENCE [LARGE SCALE GENOMIC DNA]</scope>
    <source>
        <strain evidence="1">PXU-55</strain>
    </source>
</reference>
<protein>
    <submittedName>
        <fullName evidence="1">Uncharacterized protein</fullName>
    </submittedName>
</protein>
<dbReference type="RefSeq" id="WP_219637245.1">
    <property type="nucleotide sequence ID" value="NZ_CAIJDE010000031.1"/>
</dbReference>